<protein>
    <recommendedName>
        <fullName evidence="8">Peptidase M41 domain-containing protein</fullName>
    </recommendedName>
</protein>
<evidence type="ECO:0000313" key="9">
    <source>
        <dbReference type="EMBL" id="GMH96412.1"/>
    </source>
</evidence>
<dbReference type="InterPro" id="IPR000642">
    <property type="entry name" value="Peptidase_M41"/>
</dbReference>
<dbReference type="SUPFAM" id="SSF140990">
    <property type="entry name" value="FtsH protease domain-like"/>
    <property type="match status" value="1"/>
</dbReference>
<dbReference type="InterPro" id="IPR050928">
    <property type="entry name" value="ATP-dep_Zn_Metalloprotease"/>
</dbReference>
<dbReference type="PANTHER" id="PTHR43655">
    <property type="entry name" value="ATP-DEPENDENT PROTEASE"/>
    <property type="match status" value="1"/>
</dbReference>
<dbReference type="InterPro" id="IPR027417">
    <property type="entry name" value="P-loop_NTPase"/>
</dbReference>
<evidence type="ECO:0000313" key="10">
    <source>
        <dbReference type="Proteomes" id="UP001165085"/>
    </source>
</evidence>
<dbReference type="SUPFAM" id="SSF52540">
    <property type="entry name" value="P-loop containing nucleoside triphosphate hydrolases"/>
    <property type="match status" value="1"/>
</dbReference>
<evidence type="ECO:0000256" key="4">
    <source>
        <dbReference type="ARBA" id="ARBA00022741"/>
    </source>
</evidence>
<dbReference type="Gene3D" id="3.40.50.300">
    <property type="entry name" value="P-loop containing nucleotide triphosphate hydrolases"/>
    <property type="match status" value="1"/>
</dbReference>
<dbReference type="Gene3D" id="1.10.8.60">
    <property type="match status" value="1"/>
</dbReference>
<proteinExistence type="inferred from homology"/>
<evidence type="ECO:0000256" key="7">
    <source>
        <dbReference type="ARBA" id="ARBA00023049"/>
    </source>
</evidence>
<dbReference type="EMBL" id="BRXY01000468">
    <property type="protein sequence ID" value="GMH96412.1"/>
    <property type="molecule type" value="Genomic_DNA"/>
</dbReference>
<dbReference type="Proteomes" id="UP001165085">
    <property type="component" value="Unassembled WGS sequence"/>
</dbReference>
<dbReference type="Gene3D" id="1.20.58.760">
    <property type="entry name" value="Peptidase M41"/>
    <property type="match status" value="1"/>
</dbReference>
<dbReference type="PANTHER" id="PTHR43655:SF2">
    <property type="entry name" value="AFG3 LIKE MATRIX AAA PEPTIDASE SUBUNIT 2, ISOFORM A"/>
    <property type="match status" value="1"/>
</dbReference>
<keyword evidence="3" id="KW-0479">Metal-binding</keyword>
<name>A0A9W7BZA1_9STRA</name>
<keyword evidence="4" id="KW-0547">Nucleotide-binding</keyword>
<dbReference type="Pfam" id="PF01434">
    <property type="entry name" value="Peptidase_M41"/>
    <property type="match status" value="1"/>
</dbReference>
<keyword evidence="7" id="KW-0645">Protease</keyword>
<comment type="similarity">
    <text evidence="2">In the N-terminal section; belongs to the AAA ATPase family.</text>
</comment>
<dbReference type="GO" id="GO:0005524">
    <property type="term" value="F:ATP binding"/>
    <property type="evidence" value="ECO:0007669"/>
    <property type="project" value="UniProtKB-KW"/>
</dbReference>
<dbReference type="FunFam" id="1.10.8.60:FF:000019">
    <property type="entry name" value="AFG3-like AAA ATPase 2"/>
    <property type="match status" value="1"/>
</dbReference>
<keyword evidence="10" id="KW-1185">Reference proteome</keyword>
<keyword evidence="5" id="KW-0862">Zinc</keyword>
<evidence type="ECO:0000256" key="5">
    <source>
        <dbReference type="ARBA" id="ARBA00022833"/>
    </source>
</evidence>
<evidence type="ECO:0000256" key="3">
    <source>
        <dbReference type="ARBA" id="ARBA00022723"/>
    </source>
</evidence>
<accession>A0A9W7BZA1</accession>
<evidence type="ECO:0000256" key="1">
    <source>
        <dbReference type="ARBA" id="ARBA00001947"/>
    </source>
</evidence>
<keyword evidence="6" id="KW-0067">ATP-binding</keyword>
<organism evidence="9 10">
    <name type="scientific">Triparma strigata</name>
    <dbReference type="NCBI Taxonomy" id="1606541"/>
    <lineage>
        <taxon>Eukaryota</taxon>
        <taxon>Sar</taxon>
        <taxon>Stramenopiles</taxon>
        <taxon>Ochrophyta</taxon>
        <taxon>Bolidophyceae</taxon>
        <taxon>Parmales</taxon>
        <taxon>Triparmaceae</taxon>
        <taxon>Triparma</taxon>
    </lineage>
</organism>
<dbReference type="OrthoDB" id="1413014at2759"/>
<comment type="caution">
    <text evidence="9">The sequence shown here is derived from an EMBL/GenBank/DDBJ whole genome shotgun (WGS) entry which is preliminary data.</text>
</comment>
<evidence type="ECO:0000259" key="8">
    <source>
        <dbReference type="Pfam" id="PF01434"/>
    </source>
</evidence>
<keyword evidence="7" id="KW-0482">Metalloprotease</keyword>
<reference evidence="10" key="1">
    <citation type="journal article" date="2023" name="Commun. Biol.">
        <title>Genome analysis of Parmales, the sister group of diatoms, reveals the evolutionary specialization of diatoms from phago-mixotrophs to photoautotrophs.</title>
        <authorList>
            <person name="Ban H."/>
            <person name="Sato S."/>
            <person name="Yoshikawa S."/>
            <person name="Yamada K."/>
            <person name="Nakamura Y."/>
            <person name="Ichinomiya M."/>
            <person name="Sato N."/>
            <person name="Blanc-Mathieu R."/>
            <person name="Endo H."/>
            <person name="Kuwata A."/>
            <person name="Ogata H."/>
        </authorList>
    </citation>
    <scope>NUCLEOTIDE SEQUENCE [LARGE SCALE GENOMIC DNA]</scope>
    <source>
        <strain evidence="10">NIES 3701</strain>
    </source>
</reference>
<dbReference type="GO" id="GO:0004176">
    <property type="term" value="F:ATP-dependent peptidase activity"/>
    <property type="evidence" value="ECO:0007669"/>
    <property type="project" value="InterPro"/>
</dbReference>
<dbReference type="GO" id="GO:0004222">
    <property type="term" value="F:metalloendopeptidase activity"/>
    <property type="evidence" value="ECO:0007669"/>
    <property type="project" value="InterPro"/>
</dbReference>
<keyword evidence="7" id="KW-0378">Hydrolase</keyword>
<evidence type="ECO:0000256" key="2">
    <source>
        <dbReference type="ARBA" id="ARBA00010550"/>
    </source>
</evidence>
<dbReference type="GO" id="GO:0034982">
    <property type="term" value="P:mitochondrial protein processing"/>
    <property type="evidence" value="ECO:0007669"/>
    <property type="project" value="TreeGrafter"/>
</dbReference>
<comment type="cofactor">
    <cofactor evidence="1">
        <name>Zn(2+)</name>
        <dbReference type="ChEBI" id="CHEBI:29105"/>
    </cofactor>
</comment>
<gene>
    <name evidence="9" type="ORF">TrST_g14190</name>
</gene>
<dbReference type="AlphaFoldDB" id="A0A9W7BZA1"/>
<dbReference type="GO" id="GO:0046872">
    <property type="term" value="F:metal ion binding"/>
    <property type="evidence" value="ECO:0007669"/>
    <property type="project" value="UniProtKB-KW"/>
</dbReference>
<dbReference type="GO" id="GO:0005745">
    <property type="term" value="C:m-AAA complex"/>
    <property type="evidence" value="ECO:0007669"/>
    <property type="project" value="TreeGrafter"/>
</dbReference>
<feature type="domain" description="Peptidase M41" evidence="8">
    <location>
        <begin position="141"/>
        <end position="278"/>
    </location>
</feature>
<dbReference type="InterPro" id="IPR037219">
    <property type="entry name" value="Peptidase_M41-like"/>
</dbReference>
<sequence length="280" mass="30739">MAFLIVKVDLPAAGRSYNGRLLRILRRRRPLIAGTNRADILDNTLTRPGPFDRQITIGKPDIEGRKEIFLVHLKGINLEGEPEEYAGRLAGLTSGMARADIANMCYEAAIQAARCKADAVAMVDFKKASDRVIGGLESNKLISEKEKEIVAHHEAGHTVAGWFLEHADPLMKVTIILRSSGALGFAQYLPKEVFLRTRKEIEDIICMALAGRAAEQIIFGQVTTGASDDLRRVTRMVYQMIQVYGMNESIGLGGQLSFPKDEGNAYAGNPYSNPYSNATS</sequence>
<evidence type="ECO:0000256" key="6">
    <source>
        <dbReference type="ARBA" id="ARBA00022840"/>
    </source>
</evidence>